<keyword evidence="3" id="KW-0031">Aminopeptidase</keyword>
<evidence type="ECO:0000313" key="3">
    <source>
        <dbReference type="EMBL" id="TDU26743.1"/>
    </source>
</evidence>
<feature type="chain" id="PRO_5020640595" evidence="1">
    <location>
        <begin position="35"/>
        <end position="264"/>
    </location>
</feature>
<feature type="domain" description="AB hydrolase-1" evidence="2">
    <location>
        <begin position="50"/>
        <end position="167"/>
    </location>
</feature>
<dbReference type="Proteomes" id="UP000295341">
    <property type="component" value="Unassembled WGS sequence"/>
</dbReference>
<organism evidence="3 4">
    <name type="scientific">Panacagrimonas perspica</name>
    <dbReference type="NCBI Taxonomy" id="381431"/>
    <lineage>
        <taxon>Bacteria</taxon>
        <taxon>Pseudomonadati</taxon>
        <taxon>Pseudomonadota</taxon>
        <taxon>Gammaproteobacteria</taxon>
        <taxon>Nevskiales</taxon>
        <taxon>Nevskiaceae</taxon>
        <taxon>Panacagrimonas</taxon>
    </lineage>
</organism>
<comment type="caution">
    <text evidence="3">The sequence shown here is derived from an EMBL/GenBank/DDBJ whole genome shotgun (WGS) entry which is preliminary data.</text>
</comment>
<sequence>MGSGAGITGQALNAMRRSSAALLLVLATLGMSRANDPLPVPADPAAGEAVIVVHGLARSAKAMQKLADAMKAAGYVVVNLDYPSTTATIEVLATTHLAPAVQDAVASGATRIHFVTHSMGGIVVRQYLATNTLPQLGRVVMLGPPNHGSELVDRLGRFAPFAWVNGPAGKQLGTDAGSLPNRLGPVRYSVGIIAGTRSFNPVYSAMIDGPDDGKVSVASARLDGMTDIIELWENHTFMMRSDEVIRQSLHFLREEQFDRTSPPA</sequence>
<dbReference type="InterPro" id="IPR000073">
    <property type="entry name" value="AB_hydrolase_1"/>
</dbReference>
<dbReference type="InterPro" id="IPR029058">
    <property type="entry name" value="AB_hydrolase_fold"/>
</dbReference>
<protein>
    <submittedName>
        <fullName evidence="3">Serine aminopeptidase S33 family</fullName>
    </submittedName>
</protein>
<gene>
    <name evidence="3" type="ORF">DFR24_3773</name>
</gene>
<evidence type="ECO:0000313" key="4">
    <source>
        <dbReference type="Proteomes" id="UP000295341"/>
    </source>
</evidence>
<accession>A0A4R7NZG6</accession>
<name>A0A4R7NZG6_9GAMM</name>
<dbReference type="SUPFAM" id="SSF53474">
    <property type="entry name" value="alpha/beta-Hydrolases"/>
    <property type="match status" value="1"/>
</dbReference>
<dbReference type="PANTHER" id="PTHR37946">
    <property type="entry name" value="SLL1969 PROTEIN"/>
    <property type="match status" value="1"/>
</dbReference>
<dbReference type="AlphaFoldDB" id="A0A4R7NZG6"/>
<proteinExistence type="predicted"/>
<keyword evidence="3" id="KW-0645">Protease</keyword>
<keyword evidence="4" id="KW-1185">Reference proteome</keyword>
<dbReference type="RefSeq" id="WP_210772392.1">
    <property type="nucleotide sequence ID" value="NZ_MWIN01000007.1"/>
</dbReference>
<keyword evidence="1" id="KW-0732">Signal</keyword>
<evidence type="ECO:0000256" key="1">
    <source>
        <dbReference type="SAM" id="SignalP"/>
    </source>
</evidence>
<reference evidence="3 4" key="1">
    <citation type="submission" date="2019-03" db="EMBL/GenBank/DDBJ databases">
        <title>Genomic Encyclopedia of Type Strains, Phase IV (KMG-IV): sequencing the most valuable type-strain genomes for metagenomic binning, comparative biology and taxonomic classification.</title>
        <authorList>
            <person name="Goeker M."/>
        </authorList>
    </citation>
    <scope>NUCLEOTIDE SEQUENCE [LARGE SCALE GENOMIC DNA]</scope>
    <source>
        <strain evidence="3 4">DSM 26377</strain>
    </source>
</reference>
<keyword evidence="3" id="KW-0378">Hydrolase</keyword>
<dbReference type="GO" id="GO:0004177">
    <property type="term" value="F:aminopeptidase activity"/>
    <property type="evidence" value="ECO:0007669"/>
    <property type="project" value="UniProtKB-KW"/>
</dbReference>
<dbReference type="Gene3D" id="3.40.50.1820">
    <property type="entry name" value="alpha/beta hydrolase"/>
    <property type="match status" value="1"/>
</dbReference>
<evidence type="ECO:0000259" key="2">
    <source>
        <dbReference type="Pfam" id="PF12697"/>
    </source>
</evidence>
<dbReference type="EMBL" id="SOBT01000010">
    <property type="protein sequence ID" value="TDU26743.1"/>
    <property type="molecule type" value="Genomic_DNA"/>
</dbReference>
<feature type="signal peptide" evidence="1">
    <location>
        <begin position="1"/>
        <end position="34"/>
    </location>
</feature>
<dbReference type="PANTHER" id="PTHR37946:SF1">
    <property type="entry name" value="SLL1969 PROTEIN"/>
    <property type="match status" value="1"/>
</dbReference>
<dbReference type="Pfam" id="PF12697">
    <property type="entry name" value="Abhydrolase_6"/>
    <property type="match status" value="1"/>
</dbReference>